<feature type="domain" description="Peptidase M16 N-terminal" evidence="7">
    <location>
        <begin position="22"/>
        <end position="139"/>
    </location>
</feature>
<proteinExistence type="inferred from homology"/>
<sequence>KFRSIRLSNGLEALLISYEHLTTSSSQENKAACSLCLDVGEFSDPPEVPNISYFLATEYIYFQKPEIRSEECITFQNFIHDHDGTTHVTVENEHTIFYFDIKENNLFLALHKFGLFFVNPIMPKHIFMENLNALKTEFQVGLFKGRTIYEQLLYSFAQTGHPVNMCSEDYLIKMINDIDYDKLYNTVDTFKKRHYSAHRMKLAIQSGLSLDTMEKFVKACFVHVLNNRMPPDNFSKFQNDLPFDTPAFKKMYKVKTEHLTQLEITWALPSFSDFYKCNSYQYIPWIIRYKGKGSLISYLRQKMWTPTSDNNVLYCGIQQNSLFSLIQLTIPLTSKGQKHLEDVLDAIFSFINLLKTEGPREEVYNNIYKIKQNMFRYANYDKTDISEVKLFSKNMHFYPPMTYLVVNQVDWDYNAKVIQKCLNYLTPEMANIMIFSRDFNCFELKKVEPWRQTAYTDIEIPKEWIERWKVIEPLLEFYVSLSNVFLTNLYLRCLKTPTEKIEEHPVKLYSDSLSELWYRPDFKRCLPKCCMHFYFISPLKLQSLKNGVLMDMYCRLLKQLLAEELYPAIQIGFKYNIIVNSNGFTLKISGPNKTLPLLVAFFAHGMVQYSSLITKDRFESTKIQQIQRYYDSVSKPEIFINDMALSILKLVHHSLIDRHTALQDITLEDFQDFVKSFTERLYIQCLIEGDIMPSTATNTVQQLTKTINCRPPRSNTIQPSRCLQIPLGTNYYIIKNINKLDTISVISNYYQISVTTTELSTLMNLISYIMTDKLRAFKYEDLYTKFTHTTIDVRDIDGILGYSITVCIQANKYTTEYVDKKIDEFLRWFRNDLEKLTEKELNVYKKMFLKSRLHMIDWYNVNLEDEVERNWKVIVKCTYIFHFYEQEILTLKKINADKLREWLADHISNESNFRKLSLRIVGSNLKEMKYVHLEYINDDNQQYKPNKNHCITKVADYKKKLFMFPTKRSNKFSSEHSSINELILEILSLYRIRSTEIMQGNRNIKSGQVEYLETPIKSKNDKKEYRAIRLPNGLEALLISDEYSKTCSSQHQDMKNEMKAACCLCVKTRTFKEPSEFPGISFFFEYILVAEFDKHCQKDDFKKFIYKHGGSWDCLFDYDEYTLSFIFDIQERYFLSVLIHFADFFTNPLPEKDAFIQNQYKKEFRKALNLAKVRVHQPQLSSFTRTDHPINKITEDHIIKEYENLDYTKLYEELHKFKERHYNARSIKLVIQARLPLNTLEQYVTIHTCLVNVPINELSLDDSIELIKNDVPFNTAAFQKMYKISALKHVRQLEITWAMPSLLALYKSKPYRYISCLIGHEGKGSLISYLRQKIWNITISNKEICYNIHTIAYSLFKISIDLSNEGKQHVKEVLDTIFSYINWLKKEGPQKKIYDEFNESSENNFRENFKEENPKDNVSSLCINLYQYPSRDYLIGSKIYFEYDPEIITNILNHLTPETANILIFDKDFDNMELDKVDSWLKIRYTDIEVSHEWLEHWKSIEPLPHFHSPEKKNALLHDNNYLITLPSKISKYPRKLHSEIDLLEIWYREDPKFRMPIAYMYVHVISCVGFLLGPDNFALMTVYCNIIKLLVAEELYAIESGLTYDISVSEKGIIIKLSGPWPHRLLKIITTCMKNCSNITKQMFEMIRAQQIDICNDIFTKPEKLAKDMRLWILKFVHYTYVDVYNALQNISFKEFQKFAKRFISCLYIQCLVQGNMKGDDVINSIYPSILTIFKCNSSHSNTKEPNRVFQLPLGTSYCKLKNINKHDPTSIVVNTYQIDASIESSVLMRLIIMLMDLSLKAIQNNDLIQQTSCDYIDIGGIVGCSISASQSVANKSCTTEFIKEWIDRFLDVFKDILDEISEDDLDDVKERLRIFKQHADMNLEEEVNRNWNEITKGQYIFDRHEREILALNNIKIDELREWFDKYMRNENHMKKLSIHVIGTDPNEAQSIALEYIIDEHQHKNIEENYIIKVEEYKKKLFVYPVSENTI</sequence>
<keyword evidence="2" id="KW-0645">Protease</keyword>
<feature type="domain" description="Peptidase M16 C-terminal" evidence="8">
    <location>
        <begin position="1211"/>
        <end position="1395"/>
    </location>
</feature>
<evidence type="ECO:0000313" key="10">
    <source>
        <dbReference type="EMBL" id="KAG5305873.1"/>
    </source>
</evidence>
<dbReference type="GO" id="GO:0008237">
    <property type="term" value="F:metallopeptidase activity"/>
    <property type="evidence" value="ECO:0007669"/>
    <property type="project" value="UniProtKB-KW"/>
</dbReference>
<dbReference type="Pfam" id="PF00675">
    <property type="entry name" value="Peptidase_M16"/>
    <property type="match status" value="2"/>
</dbReference>
<keyword evidence="6" id="KW-0482">Metalloprotease</keyword>
<dbReference type="Proteomes" id="UP000668214">
    <property type="component" value="Unassembled WGS sequence"/>
</dbReference>
<dbReference type="GO" id="GO:0006508">
    <property type="term" value="P:proteolysis"/>
    <property type="evidence" value="ECO:0007669"/>
    <property type="project" value="UniProtKB-KW"/>
</dbReference>
<dbReference type="PANTHER" id="PTHR43690">
    <property type="entry name" value="NARDILYSIN"/>
    <property type="match status" value="1"/>
</dbReference>
<dbReference type="InterPro" id="IPR050626">
    <property type="entry name" value="Peptidase_M16"/>
</dbReference>
<dbReference type="FunFam" id="3.30.830.10:FF:000005">
    <property type="entry name" value="nardilysin isoform X1"/>
    <property type="match status" value="1"/>
</dbReference>
<evidence type="ECO:0000259" key="9">
    <source>
        <dbReference type="Pfam" id="PF16187"/>
    </source>
</evidence>
<evidence type="ECO:0000256" key="3">
    <source>
        <dbReference type="ARBA" id="ARBA00022723"/>
    </source>
</evidence>
<feature type="non-terminal residue" evidence="10">
    <location>
        <position position="1992"/>
    </location>
</feature>
<protein>
    <submittedName>
        <fullName evidence="10">NRDC protein</fullName>
    </submittedName>
</protein>
<dbReference type="InterPro" id="IPR011249">
    <property type="entry name" value="Metalloenz_LuxS/M16"/>
</dbReference>
<dbReference type="InterPro" id="IPR032632">
    <property type="entry name" value="Peptidase_M16_M"/>
</dbReference>
<evidence type="ECO:0000259" key="7">
    <source>
        <dbReference type="Pfam" id="PF00675"/>
    </source>
</evidence>
<gene>
    <name evidence="10" type="primary">Nrdc_1</name>
    <name evidence="10" type="ORF">G6Z78_0012945</name>
</gene>
<keyword evidence="3" id="KW-0479">Metal-binding</keyword>
<comment type="similarity">
    <text evidence="1">Belongs to the peptidase M16 family.</text>
</comment>
<dbReference type="SUPFAM" id="SSF63411">
    <property type="entry name" value="LuxS/MPP-like metallohydrolase"/>
    <property type="match status" value="8"/>
</dbReference>
<evidence type="ECO:0000256" key="2">
    <source>
        <dbReference type="ARBA" id="ARBA00022670"/>
    </source>
</evidence>
<dbReference type="Pfam" id="PF05193">
    <property type="entry name" value="Peptidase_M16_C"/>
    <property type="match status" value="2"/>
</dbReference>
<feature type="domain" description="Peptidase M16 C-terminal" evidence="8">
    <location>
        <begin position="185"/>
        <end position="364"/>
    </location>
</feature>
<dbReference type="GO" id="GO:0046872">
    <property type="term" value="F:metal ion binding"/>
    <property type="evidence" value="ECO:0007669"/>
    <property type="project" value="UniProtKB-KW"/>
</dbReference>
<keyword evidence="4" id="KW-0378">Hydrolase</keyword>
<evidence type="ECO:0000256" key="5">
    <source>
        <dbReference type="ARBA" id="ARBA00022833"/>
    </source>
</evidence>
<accession>A0A836EPK7</accession>
<keyword evidence="11" id="KW-1185">Reference proteome</keyword>
<evidence type="ECO:0000256" key="6">
    <source>
        <dbReference type="ARBA" id="ARBA00023049"/>
    </source>
</evidence>
<organism evidence="10 11">
    <name type="scientific">Pseudoatta argentina</name>
    <dbReference type="NCBI Taxonomy" id="621737"/>
    <lineage>
        <taxon>Eukaryota</taxon>
        <taxon>Metazoa</taxon>
        <taxon>Ecdysozoa</taxon>
        <taxon>Arthropoda</taxon>
        <taxon>Hexapoda</taxon>
        <taxon>Insecta</taxon>
        <taxon>Pterygota</taxon>
        <taxon>Neoptera</taxon>
        <taxon>Endopterygota</taxon>
        <taxon>Hymenoptera</taxon>
        <taxon>Apocrita</taxon>
        <taxon>Aculeata</taxon>
        <taxon>Formicoidea</taxon>
        <taxon>Formicidae</taxon>
        <taxon>Myrmicinae</taxon>
        <taxon>Pseudoatta</taxon>
    </lineage>
</organism>
<evidence type="ECO:0000313" key="11">
    <source>
        <dbReference type="Proteomes" id="UP000668214"/>
    </source>
</evidence>
<dbReference type="EMBL" id="JAANIA010002986">
    <property type="protein sequence ID" value="KAG5305873.1"/>
    <property type="molecule type" value="Genomic_DNA"/>
</dbReference>
<dbReference type="Gene3D" id="3.30.830.10">
    <property type="entry name" value="Metalloenzyme, LuxS/M16 peptidase-like"/>
    <property type="match status" value="8"/>
</dbReference>
<name>A0A836EPK7_9HYME</name>
<evidence type="ECO:0000256" key="1">
    <source>
        <dbReference type="ARBA" id="ARBA00007261"/>
    </source>
</evidence>
<feature type="domain" description="Peptidase M16 middle/third" evidence="9">
    <location>
        <begin position="1409"/>
        <end position="1688"/>
    </location>
</feature>
<reference evidence="10" key="1">
    <citation type="submission" date="2020-02" db="EMBL/GenBank/DDBJ databases">
        <title>Relaxed selection underlies rapid genomic changes in the transitions from sociality to social parasitism in ants.</title>
        <authorList>
            <person name="Bi X."/>
        </authorList>
    </citation>
    <scope>NUCLEOTIDE SEQUENCE</scope>
    <source>
        <strain evidence="10">BGI-DK2014c</strain>
        <tissue evidence="10">Whole body</tissue>
    </source>
</reference>
<dbReference type="Pfam" id="PF16187">
    <property type="entry name" value="Peptidase_M16_M"/>
    <property type="match status" value="2"/>
</dbReference>
<feature type="domain" description="Peptidase M16 middle/third" evidence="9">
    <location>
        <begin position="375"/>
        <end position="652"/>
    </location>
</feature>
<dbReference type="PANTHER" id="PTHR43690:SF18">
    <property type="entry name" value="INSULIN-DEGRADING ENZYME-RELATED"/>
    <property type="match status" value="1"/>
</dbReference>
<keyword evidence="5" id="KW-0862">Zinc</keyword>
<comment type="caution">
    <text evidence="10">The sequence shown here is derived from an EMBL/GenBank/DDBJ whole genome shotgun (WGS) entry which is preliminary data.</text>
</comment>
<dbReference type="InterPro" id="IPR011765">
    <property type="entry name" value="Pept_M16_N"/>
</dbReference>
<evidence type="ECO:0000259" key="8">
    <source>
        <dbReference type="Pfam" id="PF05193"/>
    </source>
</evidence>
<feature type="non-terminal residue" evidence="10">
    <location>
        <position position="1"/>
    </location>
</feature>
<dbReference type="InterPro" id="IPR007863">
    <property type="entry name" value="Peptidase_M16_C"/>
</dbReference>
<feature type="domain" description="Peptidase M16 N-terminal" evidence="7">
    <location>
        <begin position="1056"/>
        <end position="1189"/>
    </location>
</feature>
<evidence type="ECO:0000256" key="4">
    <source>
        <dbReference type="ARBA" id="ARBA00022801"/>
    </source>
</evidence>